<keyword evidence="7 11" id="KW-0695">RNA-directed DNA polymerase</keyword>
<proteinExistence type="predicted"/>
<name>A0A6L2N959_TANCI</name>
<organism evidence="11">
    <name type="scientific">Tanacetum cinerariifolium</name>
    <name type="common">Dalmatian daisy</name>
    <name type="synonym">Chrysanthemum cinerariifolium</name>
    <dbReference type="NCBI Taxonomy" id="118510"/>
    <lineage>
        <taxon>Eukaryota</taxon>
        <taxon>Viridiplantae</taxon>
        <taxon>Streptophyta</taxon>
        <taxon>Embryophyta</taxon>
        <taxon>Tracheophyta</taxon>
        <taxon>Spermatophyta</taxon>
        <taxon>Magnoliopsida</taxon>
        <taxon>eudicotyledons</taxon>
        <taxon>Gunneridae</taxon>
        <taxon>Pentapetalae</taxon>
        <taxon>asterids</taxon>
        <taxon>campanulids</taxon>
        <taxon>Asterales</taxon>
        <taxon>Asteraceae</taxon>
        <taxon>Asteroideae</taxon>
        <taxon>Anthemideae</taxon>
        <taxon>Anthemidinae</taxon>
        <taxon>Tanacetum</taxon>
    </lineage>
</organism>
<dbReference type="Pfam" id="PF24626">
    <property type="entry name" value="SH3_Tf2-1"/>
    <property type="match status" value="1"/>
</dbReference>
<dbReference type="GO" id="GO:0003964">
    <property type="term" value="F:RNA-directed DNA polymerase activity"/>
    <property type="evidence" value="ECO:0007669"/>
    <property type="project" value="UniProtKB-KW"/>
</dbReference>
<dbReference type="Pfam" id="PF08284">
    <property type="entry name" value="RVP_2"/>
    <property type="match status" value="1"/>
</dbReference>
<evidence type="ECO:0000313" key="11">
    <source>
        <dbReference type="EMBL" id="GEU81987.1"/>
    </source>
</evidence>
<dbReference type="InterPro" id="IPR043128">
    <property type="entry name" value="Rev_trsase/Diguanyl_cyclase"/>
</dbReference>
<dbReference type="CDD" id="cd00303">
    <property type="entry name" value="retropepsin_like"/>
    <property type="match status" value="1"/>
</dbReference>
<evidence type="ECO:0000259" key="10">
    <source>
        <dbReference type="Pfam" id="PF24626"/>
    </source>
</evidence>
<feature type="domain" description="Reverse transcriptase RNase H-like" evidence="9">
    <location>
        <begin position="422"/>
        <end position="474"/>
    </location>
</feature>
<dbReference type="InterPro" id="IPR036397">
    <property type="entry name" value="RNaseH_sf"/>
</dbReference>
<evidence type="ECO:0000256" key="8">
    <source>
        <dbReference type="SAM" id="MobiDB-lite"/>
    </source>
</evidence>
<dbReference type="Gene3D" id="3.10.10.10">
    <property type="entry name" value="HIV Type 1 Reverse Transcriptase, subunit A, domain 1"/>
    <property type="match status" value="1"/>
</dbReference>
<evidence type="ECO:0000256" key="3">
    <source>
        <dbReference type="ARBA" id="ARBA00022695"/>
    </source>
</evidence>
<feature type="domain" description="Tf2-1-like SH3-like" evidence="10">
    <location>
        <begin position="618"/>
        <end position="666"/>
    </location>
</feature>
<protein>
    <recommendedName>
        <fullName evidence="1">RNA-directed DNA polymerase</fullName>
        <ecNumber evidence="1">2.7.7.49</ecNumber>
    </recommendedName>
</protein>
<dbReference type="GO" id="GO:0003676">
    <property type="term" value="F:nucleic acid binding"/>
    <property type="evidence" value="ECO:0007669"/>
    <property type="project" value="InterPro"/>
</dbReference>
<dbReference type="Gene3D" id="2.40.70.10">
    <property type="entry name" value="Acid Proteases"/>
    <property type="match status" value="1"/>
</dbReference>
<gene>
    <name evidence="11" type="ORF">Tci_053965</name>
</gene>
<dbReference type="SUPFAM" id="SSF50630">
    <property type="entry name" value="Acid proteases"/>
    <property type="match status" value="1"/>
</dbReference>
<dbReference type="InterPro" id="IPR041373">
    <property type="entry name" value="RT_RNaseH"/>
</dbReference>
<evidence type="ECO:0000256" key="2">
    <source>
        <dbReference type="ARBA" id="ARBA00022679"/>
    </source>
</evidence>
<keyword evidence="2" id="KW-0808">Transferase</keyword>
<dbReference type="InterPro" id="IPR043502">
    <property type="entry name" value="DNA/RNA_pol_sf"/>
</dbReference>
<dbReference type="PANTHER" id="PTHR15503:SF45">
    <property type="entry name" value="RNA-DIRECTED DNA POLYMERASE HOMOLOG"/>
    <property type="match status" value="1"/>
</dbReference>
<reference evidence="11" key="1">
    <citation type="journal article" date="2019" name="Sci. Rep.">
        <title>Draft genome of Tanacetum cinerariifolium, the natural source of mosquito coil.</title>
        <authorList>
            <person name="Yamashiro T."/>
            <person name="Shiraishi A."/>
            <person name="Satake H."/>
            <person name="Nakayama K."/>
        </authorList>
    </citation>
    <scope>NUCLEOTIDE SEQUENCE</scope>
</reference>
<dbReference type="InterPro" id="IPR021109">
    <property type="entry name" value="Peptidase_aspartic_dom_sf"/>
</dbReference>
<evidence type="ECO:0000256" key="6">
    <source>
        <dbReference type="ARBA" id="ARBA00022801"/>
    </source>
</evidence>
<feature type="compositionally biased region" description="Low complexity" evidence="8">
    <location>
        <begin position="61"/>
        <end position="77"/>
    </location>
</feature>
<feature type="region of interest" description="Disordered" evidence="8">
    <location>
        <begin position="61"/>
        <end position="96"/>
    </location>
</feature>
<dbReference type="PANTHER" id="PTHR15503">
    <property type="entry name" value="LDOC1 RELATED"/>
    <property type="match status" value="1"/>
</dbReference>
<evidence type="ECO:0000256" key="5">
    <source>
        <dbReference type="ARBA" id="ARBA00022759"/>
    </source>
</evidence>
<dbReference type="PROSITE" id="PS00141">
    <property type="entry name" value="ASP_PROTEASE"/>
    <property type="match status" value="1"/>
</dbReference>
<dbReference type="GO" id="GO:0004519">
    <property type="term" value="F:endonuclease activity"/>
    <property type="evidence" value="ECO:0007669"/>
    <property type="project" value="UniProtKB-KW"/>
</dbReference>
<dbReference type="Gene3D" id="3.30.420.10">
    <property type="entry name" value="Ribonuclease H-like superfamily/Ribonuclease H"/>
    <property type="match status" value="1"/>
</dbReference>
<dbReference type="InterPro" id="IPR056924">
    <property type="entry name" value="SH3_Tf2-1"/>
</dbReference>
<evidence type="ECO:0000256" key="7">
    <source>
        <dbReference type="ARBA" id="ARBA00022918"/>
    </source>
</evidence>
<dbReference type="Pfam" id="PF17917">
    <property type="entry name" value="RT_RNaseH"/>
    <property type="match status" value="1"/>
</dbReference>
<dbReference type="AlphaFoldDB" id="A0A6L2N959"/>
<keyword evidence="6" id="KW-0378">Hydrolase</keyword>
<accession>A0A6L2N959</accession>
<evidence type="ECO:0000256" key="4">
    <source>
        <dbReference type="ARBA" id="ARBA00022722"/>
    </source>
</evidence>
<dbReference type="SUPFAM" id="SSF56672">
    <property type="entry name" value="DNA/RNA polymerases"/>
    <property type="match status" value="1"/>
</dbReference>
<dbReference type="SUPFAM" id="SSF53098">
    <property type="entry name" value="Ribonuclease H-like"/>
    <property type="match status" value="1"/>
</dbReference>
<comment type="caution">
    <text evidence="11">The sequence shown here is derived from an EMBL/GenBank/DDBJ whole genome shotgun (WGS) entry which is preliminary data.</text>
</comment>
<dbReference type="EC" id="2.7.7.49" evidence="1"/>
<dbReference type="EMBL" id="BKCJ010008393">
    <property type="protein sequence ID" value="GEU81987.1"/>
    <property type="molecule type" value="Genomic_DNA"/>
</dbReference>
<sequence>MHADVGEVVEEMLTTNNISNNGNNNGIGNAGRNPDIAVMIAQQLQDLLYTIVTQINNRINNQGNDNDMNGENNVNRENNVEGHERSKPSDGGNNNNGNGCSYKEFLACQPKEFDGKGGAIAYTRWVEKMELVIDMSNCAMKQRARGHAFAFGANEALQDMDIVMGTLPFTDQYAIVLFDSGVDYSFVSTKFMPLNDEQHSDLNFSYVIKMANGENEETSKIIRECTLVLEDGPFSIDLLPFELGSFDVIVGMDWLSKLRAKIVCHERIIRIPLQNGDVLEVHDEQSDENLNHLASIKANEKKLEDIPIIRNFPKVFLDDLTGLPPIQAIKFRIDHVPEVTHVAKALHRLRPFEMQELSDQLHEIQDKGFIRPSHSPWGATISFVKKKYGSLRMCIDYRELNKLTIKNHFPLPRINDLFDQLQDEFVVYYDASGQGLGCVLMQRIKVIAYVSQQLKVHEKNYNIYDLELGAVKELKMRQRWWIELFSDYDCEIRYHPGKTLKARYLKPRRKHSRKLMYKTDGQSERTIQTLKDMLRAYVIDFGGSWDIDLSLAGFSYNNSYHTSIRCAPFEALYERKYRLPVVWAEVGESQMIRPEIMQETTDKIFQINDGLKAARDHKKRYDKLAPRFVGLFEIIKRDVLVAYRLKLPQELSGIHDTFHVSNLKNYLEDETLHMPLEEI</sequence>
<feature type="compositionally biased region" description="Basic and acidic residues" evidence="8">
    <location>
        <begin position="78"/>
        <end position="88"/>
    </location>
</feature>
<dbReference type="InterPro" id="IPR032567">
    <property type="entry name" value="RTL1-rel"/>
</dbReference>
<keyword evidence="3" id="KW-0548">Nucleotidyltransferase</keyword>
<dbReference type="GO" id="GO:0004190">
    <property type="term" value="F:aspartic-type endopeptidase activity"/>
    <property type="evidence" value="ECO:0007669"/>
    <property type="project" value="InterPro"/>
</dbReference>
<dbReference type="InterPro" id="IPR012337">
    <property type="entry name" value="RNaseH-like_sf"/>
</dbReference>
<evidence type="ECO:0000256" key="1">
    <source>
        <dbReference type="ARBA" id="ARBA00012493"/>
    </source>
</evidence>
<evidence type="ECO:0000259" key="9">
    <source>
        <dbReference type="Pfam" id="PF17917"/>
    </source>
</evidence>
<dbReference type="InterPro" id="IPR001969">
    <property type="entry name" value="Aspartic_peptidase_AS"/>
</dbReference>
<keyword evidence="5" id="KW-0255">Endonuclease</keyword>
<dbReference type="Gene3D" id="3.30.70.270">
    <property type="match status" value="1"/>
</dbReference>
<dbReference type="GO" id="GO:0006508">
    <property type="term" value="P:proteolysis"/>
    <property type="evidence" value="ECO:0007669"/>
    <property type="project" value="InterPro"/>
</dbReference>
<keyword evidence="4" id="KW-0540">Nuclease</keyword>